<accession>A0ABW7G4M4</accession>
<dbReference type="EMBL" id="JBIGIA010000005">
    <property type="protein sequence ID" value="MFG6456862.1"/>
    <property type="molecule type" value="Genomic_DNA"/>
</dbReference>
<protein>
    <recommendedName>
        <fullName evidence="3">Baseplate protein J-like domain-containing protein</fullName>
    </recommendedName>
</protein>
<evidence type="ECO:0008006" key="3">
    <source>
        <dbReference type="Google" id="ProtNLM"/>
    </source>
</evidence>
<comment type="caution">
    <text evidence="1">The sequence shown here is derived from an EMBL/GenBank/DDBJ whole genome shotgun (WGS) entry which is preliminary data.</text>
</comment>
<keyword evidence="2" id="KW-1185">Reference proteome</keyword>
<dbReference type="Proteomes" id="UP001606305">
    <property type="component" value="Unassembled WGS sequence"/>
</dbReference>
<evidence type="ECO:0000313" key="2">
    <source>
        <dbReference type="Proteomes" id="UP001606305"/>
    </source>
</evidence>
<dbReference type="RefSeq" id="WP_394487641.1">
    <property type="nucleotide sequence ID" value="NZ_JBIGIA010000005.1"/>
</dbReference>
<name>A0ABW7G4M4_9BURK</name>
<sequence length="622" mass="67540">MSASPDASQRRARMLDLLPRIYAAQSPDSAIGTLVEAMAQRLAVFDQDLQRVLHDRWVALACGVPDARDGDAAAALDRLGALLQIARLPAAVRHAGAQTLADGRVAVTFVSQAQRDEALLLLELRADGDGPALPRIAGLAVDIEGPTQLVFRSETGDTADPDDAGDPQQGPLARLQELLSPEPTDAYRQRLQITMAVTSAGLATPRAVLSLAIADLGAAPCPKFQRRADATLARGVAQRAQRRCQACGNPALPCPQATLFDAWISEQPAHPVDWQDNDAQLQRVLTLRNDSLVGDRPELTMEVDRPVSFPALQSRASGEIVLYADDLLPGHTLRLLPQLDPQEVAATQSYDRPVSHQWLLRSPHGRAELVDKASGRVRDVSASVFYLRGSQFDDAASRLGGVNVEGLRCGVLEQAVRTPRLEPGDNDWVLLTFTAPAYRFDAPTTTFAQGPNDPGAHFALLDAGIGDGGADFATQLFQWLKRTDDQVADPATLPHFKLAAHWVARPAFLFNLRIPKNGWVQAAELRGAVDLLRADIERARPAGVSARVDFPEPIYREQQPQQQAFTGFDARLVWREDAAPDDAHAPQLALRQALTEAHPLAEGRLTLGAIIDTTRFDWSTLQ</sequence>
<organism evidence="1 2">
    <name type="scientific">Pelomonas nitida</name>
    <dbReference type="NCBI Taxonomy" id="3299027"/>
    <lineage>
        <taxon>Bacteria</taxon>
        <taxon>Pseudomonadati</taxon>
        <taxon>Pseudomonadota</taxon>
        <taxon>Betaproteobacteria</taxon>
        <taxon>Burkholderiales</taxon>
        <taxon>Sphaerotilaceae</taxon>
        <taxon>Roseateles</taxon>
    </lineage>
</organism>
<reference evidence="1 2" key="1">
    <citation type="submission" date="2024-09" db="EMBL/GenBank/DDBJ databases">
        <title>Novel species of the genus Pelomonas and Roseateles isolated from streams.</title>
        <authorList>
            <person name="Lu H."/>
        </authorList>
    </citation>
    <scope>NUCLEOTIDE SEQUENCE [LARGE SCALE GENOMIC DNA]</scope>
    <source>
        <strain evidence="1 2">BYS96W</strain>
    </source>
</reference>
<proteinExistence type="predicted"/>
<evidence type="ECO:0000313" key="1">
    <source>
        <dbReference type="EMBL" id="MFG6456862.1"/>
    </source>
</evidence>
<gene>
    <name evidence="1" type="ORF">ACG00X_08450</name>
</gene>